<dbReference type="RefSeq" id="WP_126695170.1">
    <property type="nucleotide sequence ID" value="NZ_RXOF01000014.1"/>
</dbReference>
<dbReference type="Proteomes" id="UP000282184">
    <property type="component" value="Unassembled WGS sequence"/>
</dbReference>
<evidence type="ECO:0000256" key="1">
    <source>
        <dbReference type="SAM" id="SignalP"/>
    </source>
</evidence>
<proteinExistence type="predicted"/>
<keyword evidence="1" id="KW-0732">Signal</keyword>
<protein>
    <recommendedName>
        <fullName evidence="4">DUF1571 domain-containing protein</fullName>
    </recommendedName>
</protein>
<feature type="signal peptide" evidence="1">
    <location>
        <begin position="1"/>
        <end position="19"/>
    </location>
</feature>
<name>A0A431TXY8_9BACT</name>
<dbReference type="EMBL" id="RXOF01000014">
    <property type="protein sequence ID" value="RTQ46849.1"/>
    <property type="molecule type" value="Genomic_DNA"/>
</dbReference>
<reference evidence="2 3" key="1">
    <citation type="submission" date="2018-12" db="EMBL/GenBank/DDBJ databases">
        <title>Hymenobacter gummosus sp. nov., isolated from a spring.</title>
        <authorList>
            <person name="Nie L."/>
        </authorList>
    </citation>
    <scope>NUCLEOTIDE SEQUENCE [LARGE SCALE GENOMIC DNA]</scope>
    <source>
        <strain evidence="2 3">KCTC 52166</strain>
    </source>
</reference>
<organism evidence="2 3">
    <name type="scientific">Hymenobacter gummosus</name>
    <dbReference type="NCBI Taxonomy" id="1776032"/>
    <lineage>
        <taxon>Bacteria</taxon>
        <taxon>Pseudomonadati</taxon>
        <taxon>Bacteroidota</taxon>
        <taxon>Cytophagia</taxon>
        <taxon>Cytophagales</taxon>
        <taxon>Hymenobacteraceae</taxon>
        <taxon>Hymenobacter</taxon>
    </lineage>
</organism>
<sequence length="263" mass="29634">MRPSLVLLLMLLLAAPSFGKSLASIEQDLLQDLKRIHYWADYENAPDHLSLPDSVERANERFRRKLLHYAATEPATLTAEFRLLRAEHLTIATAPDQQLRIYSWDTRTGGTMHFFANVYQFRRGPATVGARCLPLPAGHTEPGGFYSELFAVRKGAQTYYLGLAHGIHSSRDCYQQVKVFTIEAGQLNPDARLIRTASGLKNTLGFAYDFFSVADRPERPVRLITYDAATRRLQLPVVWAGGKVTTGRISYQFTSTEFVKLNP</sequence>
<accession>A0A431TXY8</accession>
<gene>
    <name evidence="2" type="ORF">EJV47_20990</name>
</gene>
<keyword evidence="3" id="KW-1185">Reference proteome</keyword>
<comment type="caution">
    <text evidence="2">The sequence shown here is derived from an EMBL/GenBank/DDBJ whole genome shotgun (WGS) entry which is preliminary data.</text>
</comment>
<dbReference type="OrthoDB" id="877719at2"/>
<evidence type="ECO:0000313" key="2">
    <source>
        <dbReference type="EMBL" id="RTQ46849.1"/>
    </source>
</evidence>
<evidence type="ECO:0008006" key="4">
    <source>
        <dbReference type="Google" id="ProtNLM"/>
    </source>
</evidence>
<evidence type="ECO:0000313" key="3">
    <source>
        <dbReference type="Proteomes" id="UP000282184"/>
    </source>
</evidence>
<feature type="chain" id="PRO_5019008379" description="DUF1571 domain-containing protein" evidence="1">
    <location>
        <begin position="20"/>
        <end position="263"/>
    </location>
</feature>
<dbReference type="AlphaFoldDB" id="A0A431TXY8"/>